<evidence type="ECO:0000313" key="1">
    <source>
        <dbReference type="EMBL" id="MFC3848037.1"/>
    </source>
</evidence>
<dbReference type="Proteomes" id="UP001595783">
    <property type="component" value="Unassembled WGS sequence"/>
</dbReference>
<reference evidence="2" key="1">
    <citation type="journal article" date="2019" name="Int. J. Syst. Evol. Microbiol.">
        <title>The Global Catalogue of Microorganisms (GCM) 10K type strain sequencing project: providing services to taxonomists for standard genome sequencing and annotation.</title>
        <authorList>
            <consortium name="The Broad Institute Genomics Platform"/>
            <consortium name="The Broad Institute Genome Sequencing Center for Infectious Disease"/>
            <person name="Wu L."/>
            <person name="Ma J."/>
        </authorList>
    </citation>
    <scope>NUCLEOTIDE SEQUENCE [LARGE SCALE GENOMIC DNA]</scope>
    <source>
        <strain evidence="2">CCUG 53816</strain>
    </source>
</reference>
<sequence length="147" mass="16928">MKNSQDILSSVLQNKAFLKPLDTRLKLSQLKLFLPLSIRGAVSSIIIKNSKLLLAFNHPSAHNYFCMHAQEFSQILLREVKRLELEIPEDLVVKAYLPSIVMAKFKPKSPKLYYHECAQGTFTNHAQDPQLRAVFERIRLCIQKHAK</sequence>
<protein>
    <recommendedName>
        <fullName evidence="3">DUF721 domain-containing protein</fullName>
    </recommendedName>
</protein>
<evidence type="ECO:0000313" key="2">
    <source>
        <dbReference type="Proteomes" id="UP001595783"/>
    </source>
</evidence>
<accession>A0ABV7ZHJ9</accession>
<name>A0ABV7ZHJ9_9HELI</name>
<proteinExistence type="predicted"/>
<dbReference type="RefSeq" id="WP_104752617.1">
    <property type="nucleotide sequence ID" value="NZ_FZMF01000033.1"/>
</dbReference>
<organism evidence="1 2">
    <name type="scientific">Helicobacter baculiformis</name>
    <dbReference type="NCBI Taxonomy" id="427351"/>
    <lineage>
        <taxon>Bacteria</taxon>
        <taxon>Pseudomonadati</taxon>
        <taxon>Campylobacterota</taxon>
        <taxon>Epsilonproteobacteria</taxon>
        <taxon>Campylobacterales</taxon>
        <taxon>Helicobacteraceae</taxon>
        <taxon>Helicobacter</taxon>
    </lineage>
</organism>
<comment type="caution">
    <text evidence="1">The sequence shown here is derived from an EMBL/GenBank/DDBJ whole genome shotgun (WGS) entry which is preliminary data.</text>
</comment>
<gene>
    <name evidence="1" type="ORF">ACFOPX_05795</name>
</gene>
<dbReference type="EMBL" id="JBHRZO010000037">
    <property type="protein sequence ID" value="MFC3848037.1"/>
    <property type="molecule type" value="Genomic_DNA"/>
</dbReference>
<evidence type="ECO:0008006" key="3">
    <source>
        <dbReference type="Google" id="ProtNLM"/>
    </source>
</evidence>
<keyword evidence="2" id="KW-1185">Reference proteome</keyword>